<feature type="compositionally biased region" description="Low complexity" evidence="1">
    <location>
        <begin position="14"/>
        <end position="24"/>
    </location>
</feature>
<dbReference type="GO" id="GO:0000993">
    <property type="term" value="F:RNA polymerase II complex binding"/>
    <property type="evidence" value="ECO:0007669"/>
    <property type="project" value="InterPro"/>
</dbReference>
<evidence type="ECO:0000259" key="2">
    <source>
        <dbReference type="PROSITE" id="PS51391"/>
    </source>
</evidence>
<feature type="domain" description="CID" evidence="2">
    <location>
        <begin position="39"/>
        <end position="174"/>
    </location>
</feature>
<dbReference type="Pfam" id="PF04818">
    <property type="entry name" value="CID"/>
    <property type="match status" value="1"/>
</dbReference>
<dbReference type="Proteomes" id="UP001215598">
    <property type="component" value="Unassembled WGS sequence"/>
</dbReference>
<dbReference type="FunFam" id="1.25.40.90:FF:000016">
    <property type="entry name" value="mRNA cleavage factor complex component Pcf11"/>
    <property type="match status" value="1"/>
</dbReference>
<proteinExistence type="predicted"/>
<dbReference type="CDD" id="cd16982">
    <property type="entry name" value="CID_Pcf11"/>
    <property type="match status" value="1"/>
</dbReference>
<name>A0AAD7KBA9_9AGAR</name>
<dbReference type="InterPro" id="IPR047415">
    <property type="entry name" value="Pcf11_CID"/>
</dbReference>
<dbReference type="PANTHER" id="PTHR15921">
    <property type="entry name" value="PRE-MRNA CLEAVAGE COMPLEX II"/>
    <property type="match status" value="1"/>
</dbReference>
<comment type="caution">
    <text evidence="3">The sequence shown here is derived from an EMBL/GenBank/DDBJ whole genome shotgun (WGS) entry which is preliminary data.</text>
</comment>
<dbReference type="InterPro" id="IPR006569">
    <property type="entry name" value="CID_dom"/>
</dbReference>
<reference evidence="3" key="1">
    <citation type="submission" date="2023-03" db="EMBL/GenBank/DDBJ databases">
        <title>Massive genome expansion in bonnet fungi (Mycena s.s.) driven by repeated elements and novel gene families across ecological guilds.</title>
        <authorList>
            <consortium name="Lawrence Berkeley National Laboratory"/>
            <person name="Harder C.B."/>
            <person name="Miyauchi S."/>
            <person name="Viragh M."/>
            <person name="Kuo A."/>
            <person name="Thoen E."/>
            <person name="Andreopoulos B."/>
            <person name="Lu D."/>
            <person name="Skrede I."/>
            <person name="Drula E."/>
            <person name="Henrissat B."/>
            <person name="Morin E."/>
            <person name="Kohler A."/>
            <person name="Barry K."/>
            <person name="LaButti K."/>
            <person name="Morin E."/>
            <person name="Salamov A."/>
            <person name="Lipzen A."/>
            <person name="Mereny Z."/>
            <person name="Hegedus B."/>
            <person name="Baldrian P."/>
            <person name="Stursova M."/>
            <person name="Weitz H."/>
            <person name="Taylor A."/>
            <person name="Grigoriev I.V."/>
            <person name="Nagy L.G."/>
            <person name="Martin F."/>
            <person name="Kauserud H."/>
        </authorList>
    </citation>
    <scope>NUCLEOTIDE SEQUENCE</scope>
    <source>
        <strain evidence="3">CBHHK182m</strain>
    </source>
</reference>
<dbReference type="GO" id="GO:0031124">
    <property type="term" value="P:mRNA 3'-end processing"/>
    <property type="evidence" value="ECO:0007669"/>
    <property type="project" value="InterPro"/>
</dbReference>
<dbReference type="SUPFAM" id="SSF48464">
    <property type="entry name" value="ENTH/VHS domain"/>
    <property type="match status" value="1"/>
</dbReference>
<protein>
    <recommendedName>
        <fullName evidence="2">CID domain-containing protein</fullName>
    </recommendedName>
</protein>
<dbReference type="GO" id="GO:0005849">
    <property type="term" value="C:mRNA cleavage factor complex"/>
    <property type="evidence" value="ECO:0007669"/>
    <property type="project" value="TreeGrafter"/>
</dbReference>
<feature type="region of interest" description="Disordered" evidence="1">
    <location>
        <begin position="275"/>
        <end position="342"/>
    </location>
</feature>
<keyword evidence="4" id="KW-1185">Reference proteome</keyword>
<dbReference type="InterPro" id="IPR054127">
    <property type="entry name" value="Pcf11_C"/>
</dbReference>
<evidence type="ECO:0000256" key="1">
    <source>
        <dbReference type="SAM" id="MobiDB-lite"/>
    </source>
</evidence>
<evidence type="ECO:0000313" key="3">
    <source>
        <dbReference type="EMBL" id="KAJ7781129.1"/>
    </source>
</evidence>
<dbReference type="EMBL" id="JARKIB010000004">
    <property type="protein sequence ID" value="KAJ7781129.1"/>
    <property type="molecule type" value="Genomic_DNA"/>
</dbReference>
<feature type="compositionally biased region" description="Pro residues" evidence="1">
    <location>
        <begin position="25"/>
        <end position="37"/>
    </location>
</feature>
<feature type="region of interest" description="Disordered" evidence="1">
    <location>
        <begin position="630"/>
        <end position="680"/>
    </location>
</feature>
<accession>A0AAD7KBA9</accession>
<feature type="compositionally biased region" description="Pro residues" evidence="1">
    <location>
        <begin position="278"/>
        <end position="290"/>
    </location>
</feature>
<dbReference type="Gene3D" id="1.25.40.90">
    <property type="match status" value="1"/>
</dbReference>
<sequence>MYSQQQYGPPPSFQQPSYGSYPSYYQPPPPPPVPVYQPDPVTFRRDYSNQLAELKVNSRPIIQNLSMIAQEFARFSEIVAQCLESHIRRVPQWMKLPAFYLLDAISKNVYEPYARNFAAFVVPLFLETYSQVDQSTRSKMEEMLLTWRTGSPAGKELFGVPAQMAIERGVWGDGASSSPVGRAPSAGLPAINNRPAQTNSFYSGSGQITKTQVLTELEFTLNQKERALQGNLYDTTLQTHISVLHQLRKLVEAGVSQEELQQILTQLRSLVRSVAAPTPTPAPPPPPPAVAPSVSWPPAQQPSYPPQQPTFPPAPAPTYPSFPTYDNVKTEPPPSVLPSASAAASGSSAQNSILSLLSTIKKVVGENGTPLGAGASSGEDVKLEPPPPDLERESSRSYRDAILMHDVKLSSTDIIRKRPDVVEFLYDRLAAQCKQCGIRFPDTVFGKKRMEDHLDMHFKQNRKANQNIGRGHSRSWFVGVEDWVHDVSVDVKGKGREAGARPMNAKATAAAEVAKRDADLRAQYVVVPRGEEANPVACPICKEQFKSEFLDDEEEWVWRNAVLKDERVYHATCHAEAATGLALRLRSELAANLRSHSNTPEAASMGSVAAARAGGVSTPPPSGLKISDALRSVSLSPSPESKLVGTKRKVDDTDHSVSDEAEGTPRLKKMALTAADSMPQ</sequence>
<feature type="compositionally biased region" description="Pro residues" evidence="1">
    <location>
        <begin position="299"/>
        <end position="320"/>
    </location>
</feature>
<feature type="region of interest" description="Disordered" evidence="1">
    <location>
        <begin position="1"/>
        <end position="37"/>
    </location>
</feature>
<organism evidence="3 4">
    <name type="scientific">Mycena metata</name>
    <dbReference type="NCBI Taxonomy" id="1033252"/>
    <lineage>
        <taxon>Eukaryota</taxon>
        <taxon>Fungi</taxon>
        <taxon>Dikarya</taxon>
        <taxon>Basidiomycota</taxon>
        <taxon>Agaricomycotina</taxon>
        <taxon>Agaricomycetes</taxon>
        <taxon>Agaricomycetidae</taxon>
        <taxon>Agaricales</taxon>
        <taxon>Marasmiineae</taxon>
        <taxon>Mycenaceae</taxon>
        <taxon>Mycena</taxon>
    </lineage>
</organism>
<dbReference type="InterPro" id="IPR045154">
    <property type="entry name" value="PCF11-like"/>
</dbReference>
<gene>
    <name evidence="3" type="ORF">B0H16DRAFT_608154</name>
</gene>
<feature type="compositionally biased region" description="Basic and acidic residues" evidence="1">
    <location>
        <begin position="648"/>
        <end position="658"/>
    </location>
</feature>
<dbReference type="GO" id="GO:0005737">
    <property type="term" value="C:cytoplasm"/>
    <property type="evidence" value="ECO:0007669"/>
    <property type="project" value="TreeGrafter"/>
</dbReference>
<dbReference type="GO" id="GO:0003729">
    <property type="term" value="F:mRNA binding"/>
    <property type="evidence" value="ECO:0007669"/>
    <property type="project" value="InterPro"/>
</dbReference>
<feature type="region of interest" description="Disordered" evidence="1">
    <location>
        <begin position="369"/>
        <end position="395"/>
    </location>
</feature>
<dbReference type="PANTHER" id="PTHR15921:SF3">
    <property type="entry name" value="PRE-MRNA CLEAVAGE COMPLEX 2 PROTEIN PCF11"/>
    <property type="match status" value="1"/>
</dbReference>
<dbReference type="AlphaFoldDB" id="A0AAD7KBA9"/>
<dbReference type="PROSITE" id="PS51391">
    <property type="entry name" value="CID"/>
    <property type="match status" value="1"/>
</dbReference>
<dbReference type="SMART" id="SM00582">
    <property type="entry name" value="RPR"/>
    <property type="match status" value="1"/>
</dbReference>
<dbReference type="InterPro" id="IPR008942">
    <property type="entry name" value="ENTH_VHS"/>
</dbReference>
<dbReference type="GO" id="GO:0006369">
    <property type="term" value="P:termination of RNA polymerase II transcription"/>
    <property type="evidence" value="ECO:0007669"/>
    <property type="project" value="InterPro"/>
</dbReference>
<evidence type="ECO:0000313" key="4">
    <source>
        <dbReference type="Proteomes" id="UP001215598"/>
    </source>
</evidence>
<feature type="compositionally biased region" description="Basic and acidic residues" evidence="1">
    <location>
        <begin position="379"/>
        <end position="395"/>
    </location>
</feature>
<dbReference type="Pfam" id="PF21936">
    <property type="entry name" value="Pcf11_C"/>
    <property type="match status" value="1"/>
</dbReference>